<keyword evidence="2" id="KW-0547">Nucleotide-binding</keyword>
<comment type="caution">
    <text evidence="4">The sequence shown here is derived from an EMBL/GenBank/DDBJ whole genome shotgun (WGS) entry which is preliminary data.</text>
</comment>
<dbReference type="OrthoDB" id="8954335at2759"/>
<reference evidence="4" key="1">
    <citation type="submission" date="2020-07" db="EMBL/GenBank/DDBJ databases">
        <title>Clarias magur genome sequencing, assembly and annotation.</title>
        <authorList>
            <person name="Kushwaha B."/>
            <person name="Kumar R."/>
            <person name="Das P."/>
            <person name="Joshi C.G."/>
            <person name="Kumar D."/>
            <person name="Nagpure N.S."/>
            <person name="Pandey M."/>
            <person name="Agarwal S."/>
            <person name="Srivastava S."/>
            <person name="Singh M."/>
            <person name="Sahoo L."/>
            <person name="Jayasankar P."/>
            <person name="Meher P.K."/>
            <person name="Koringa P.G."/>
            <person name="Iquebal M.A."/>
            <person name="Das S.P."/>
            <person name="Bit A."/>
            <person name="Patnaik S."/>
            <person name="Patel N."/>
            <person name="Shah T.M."/>
            <person name="Hinsu A."/>
            <person name="Jena J.K."/>
        </authorList>
    </citation>
    <scope>NUCLEOTIDE SEQUENCE</scope>
    <source>
        <strain evidence="4">CIFAMagur01</strain>
        <tissue evidence="4">Testis</tissue>
    </source>
</reference>
<evidence type="ECO:0000313" key="4">
    <source>
        <dbReference type="EMBL" id="KAF5901841.1"/>
    </source>
</evidence>
<evidence type="ECO:0000256" key="1">
    <source>
        <dbReference type="ARBA" id="ARBA00008535"/>
    </source>
</evidence>
<evidence type="ECO:0000313" key="5">
    <source>
        <dbReference type="Proteomes" id="UP000727407"/>
    </source>
</evidence>
<sequence>KMEANTTHVQDTEPEELRYSAEPECGMRLVLLGWSGTGKSSVGNTILGNPVFNTHHGSTSQKPVTLKCEKMCASVAGRQ</sequence>
<dbReference type="Pfam" id="PF04548">
    <property type="entry name" value="AIG1"/>
    <property type="match status" value="1"/>
</dbReference>
<gene>
    <name evidence="4" type="ORF">DAT39_008416</name>
</gene>
<dbReference type="InterPro" id="IPR006703">
    <property type="entry name" value="G_AIG1"/>
</dbReference>
<protein>
    <submittedName>
        <fullName evidence="4">GTPase IMAP family member 4-like</fullName>
    </submittedName>
</protein>
<keyword evidence="5" id="KW-1185">Reference proteome</keyword>
<accession>A0A8J4TPB4</accession>
<organism evidence="4 5">
    <name type="scientific">Clarias magur</name>
    <name type="common">Asian catfish</name>
    <name type="synonym">Macropteronotus magur</name>
    <dbReference type="NCBI Taxonomy" id="1594786"/>
    <lineage>
        <taxon>Eukaryota</taxon>
        <taxon>Metazoa</taxon>
        <taxon>Chordata</taxon>
        <taxon>Craniata</taxon>
        <taxon>Vertebrata</taxon>
        <taxon>Euteleostomi</taxon>
        <taxon>Actinopterygii</taxon>
        <taxon>Neopterygii</taxon>
        <taxon>Teleostei</taxon>
        <taxon>Ostariophysi</taxon>
        <taxon>Siluriformes</taxon>
        <taxon>Clariidae</taxon>
        <taxon>Clarias</taxon>
    </lineage>
</organism>
<evidence type="ECO:0000256" key="2">
    <source>
        <dbReference type="ARBA" id="ARBA00022741"/>
    </source>
</evidence>
<dbReference type="SUPFAM" id="SSF52540">
    <property type="entry name" value="P-loop containing nucleoside triphosphate hydrolases"/>
    <property type="match status" value="1"/>
</dbReference>
<dbReference type="AlphaFoldDB" id="A0A8J4TPB4"/>
<dbReference type="GO" id="GO:0005525">
    <property type="term" value="F:GTP binding"/>
    <property type="evidence" value="ECO:0007669"/>
    <property type="project" value="InterPro"/>
</dbReference>
<dbReference type="InterPro" id="IPR027417">
    <property type="entry name" value="P-loop_NTPase"/>
</dbReference>
<feature type="non-terminal residue" evidence="4">
    <location>
        <position position="79"/>
    </location>
</feature>
<comment type="similarity">
    <text evidence="1">Belongs to the TRAFAC class TrmE-Era-EngA-EngB-Septin-like GTPase superfamily. AIG1/Toc34/Toc159-like paraseptin GTPase family. IAN subfamily.</text>
</comment>
<proteinExistence type="inferred from homology"/>
<evidence type="ECO:0000259" key="3">
    <source>
        <dbReference type="Pfam" id="PF04548"/>
    </source>
</evidence>
<name>A0A8J4TPB4_CLAMG</name>
<dbReference type="Gene3D" id="3.40.50.300">
    <property type="entry name" value="P-loop containing nucleotide triphosphate hydrolases"/>
    <property type="match status" value="1"/>
</dbReference>
<dbReference type="EMBL" id="QNUK01000103">
    <property type="protein sequence ID" value="KAF5901841.1"/>
    <property type="molecule type" value="Genomic_DNA"/>
</dbReference>
<dbReference type="Proteomes" id="UP000727407">
    <property type="component" value="Unassembled WGS sequence"/>
</dbReference>
<feature type="domain" description="AIG1-type G" evidence="3">
    <location>
        <begin position="28"/>
        <end position="78"/>
    </location>
</feature>
<feature type="non-terminal residue" evidence="4">
    <location>
        <position position="1"/>
    </location>
</feature>